<comment type="function">
    <text evidence="3">Plays a central role in 2-thiolation of mcm(5)S(2)U at tRNA wobble positions of tRNA(Lys), tRNA(Glu) and tRNA(Gln). May act by forming a heterodimer with CTU1/ATPBD3 that ligates sulfur from thiocarboxylated URM1 onto the uridine of tRNAs at wobble position.</text>
</comment>
<dbReference type="AlphaFoldDB" id="A0A7N8Y818"/>
<dbReference type="PANTHER" id="PTHR20882:SF14">
    <property type="entry name" value="CYTOPLASMIC TRNA 2-THIOLATION PROTEIN 2"/>
    <property type="match status" value="1"/>
</dbReference>
<dbReference type="GO" id="GO:0002143">
    <property type="term" value="P:tRNA wobble position uridine thiolation"/>
    <property type="evidence" value="ECO:0007669"/>
    <property type="project" value="TreeGrafter"/>
</dbReference>
<dbReference type="SUPFAM" id="SSF52402">
    <property type="entry name" value="Adenine nucleotide alpha hydrolases-like"/>
    <property type="match status" value="1"/>
</dbReference>
<dbReference type="Proteomes" id="UP000261640">
    <property type="component" value="Unplaced"/>
</dbReference>
<keyword evidence="5" id="KW-1185">Reference proteome</keyword>
<reference evidence="4" key="2">
    <citation type="submission" date="2025-09" db="UniProtKB">
        <authorList>
            <consortium name="Ensembl"/>
        </authorList>
    </citation>
    <scope>IDENTIFICATION</scope>
</reference>
<comment type="pathway">
    <text evidence="3">tRNA modification; 5-methoxycarbonylmethyl-2-thiouridine-tRNA biosynthesis.</text>
</comment>
<gene>
    <name evidence="3" type="primary">CTU2</name>
    <name evidence="3" type="synonym">NCS2</name>
</gene>
<dbReference type="Gene3D" id="3.40.50.620">
    <property type="entry name" value="HUPs"/>
    <property type="match status" value="1"/>
</dbReference>
<dbReference type="InterPro" id="IPR014729">
    <property type="entry name" value="Rossmann-like_a/b/a_fold"/>
</dbReference>
<keyword evidence="2 3" id="KW-0819">tRNA processing</keyword>
<keyword evidence="1 3" id="KW-0963">Cytoplasm</keyword>
<evidence type="ECO:0000313" key="5">
    <source>
        <dbReference type="Proteomes" id="UP000261640"/>
    </source>
</evidence>
<name>A0A7N8Y818_9TELE</name>
<sequence>MCQVDENYHDDLDPAEMLNVSKKCIKCKEASAAVVIRVGDTYCRGCFKEYFIHKFRAMLGKNRIIFPGEKVLLAVSGGPSSCSMLSQVQEGLSQTAHRKLRFLPGIVHIDEGGAVGHSMEERQKALAELQTVFKATGFPFYFVPLEKVLDLPSSVVATATAPSEHPASAYKSAVNDFIHIDSSSFKTLTVCSLYRQHLLVDTARTKGYSKLMLGDNCTRLAVKLLTSVSLGRGAQLAQDTGFSDSRYGDIISVRPMRDFSTKEIAYYNHIFSVPSVFIPGLDTKTTNKASIQHLTESFVTKLQTDFPSTVSTIYRTSEKLQTACRSSSTADCCDRCLLCMCSLDTAPGECVMESTASRIRNKETHMYRYAFLTRS</sequence>
<reference evidence="4" key="1">
    <citation type="submission" date="2025-08" db="UniProtKB">
        <authorList>
            <consortium name="Ensembl"/>
        </authorList>
    </citation>
    <scope>IDENTIFICATION</scope>
</reference>
<organism evidence="4 5">
    <name type="scientific">Mastacembelus armatus</name>
    <name type="common">zig-zag eel</name>
    <dbReference type="NCBI Taxonomy" id="205130"/>
    <lineage>
        <taxon>Eukaryota</taxon>
        <taxon>Metazoa</taxon>
        <taxon>Chordata</taxon>
        <taxon>Craniata</taxon>
        <taxon>Vertebrata</taxon>
        <taxon>Euteleostomi</taxon>
        <taxon>Actinopterygii</taxon>
        <taxon>Neopterygii</taxon>
        <taxon>Teleostei</taxon>
        <taxon>Neoteleostei</taxon>
        <taxon>Acanthomorphata</taxon>
        <taxon>Anabantaria</taxon>
        <taxon>Synbranchiformes</taxon>
        <taxon>Mastacembelidae</taxon>
        <taxon>Mastacembelus</taxon>
    </lineage>
</organism>
<dbReference type="GO" id="GO:0016779">
    <property type="term" value="F:nucleotidyltransferase activity"/>
    <property type="evidence" value="ECO:0007669"/>
    <property type="project" value="UniProtKB-UniRule"/>
</dbReference>
<dbReference type="InterPro" id="IPR019407">
    <property type="entry name" value="CTU2"/>
</dbReference>
<dbReference type="Pfam" id="PF10288">
    <property type="entry name" value="CTU2"/>
    <property type="match status" value="1"/>
</dbReference>
<dbReference type="HAMAP" id="MF_03054">
    <property type="entry name" value="CTU2"/>
    <property type="match status" value="1"/>
</dbReference>
<dbReference type="GO" id="GO:0005829">
    <property type="term" value="C:cytosol"/>
    <property type="evidence" value="ECO:0007669"/>
    <property type="project" value="TreeGrafter"/>
</dbReference>
<comment type="similarity">
    <text evidence="3">Belongs to the CTU2/NCS2 family.</text>
</comment>
<evidence type="ECO:0000256" key="2">
    <source>
        <dbReference type="ARBA" id="ARBA00022694"/>
    </source>
</evidence>
<dbReference type="GO" id="GO:0032447">
    <property type="term" value="P:protein urmylation"/>
    <property type="evidence" value="ECO:0007669"/>
    <property type="project" value="UniProtKB-UniRule"/>
</dbReference>
<dbReference type="GeneTree" id="ENSGT00390000008797"/>
<evidence type="ECO:0000256" key="1">
    <source>
        <dbReference type="ARBA" id="ARBA00022490"/>
    </source>
</evidence>
<dbReference type="UniPathway" id="UPA00988"/>
<dbReference type="GO" id="GO:0000049">
    <property type="term" value="F:tRNA binding"/>
    <property type="evidence" value="ECO:0007669"/>
    <property type="project" value="InterPro"/>
</dbReference>
<protein>
    <recommendedName>
        <fullName evidence="3">Cytoplasmic tRNA 2-thiolation protein 2</fullName>
    </recommendedName>
</protein>
<dbReference type="PANTHER" id="PTHR20882">
    <property type="entry name" value="CYTOPLASMIC TRNA 2-THIOLATION PROTEIN 2"/>
    <property type="match status" value="1"/>
</dbReference>
<evidence type="ECO:0000256" key="3">
    <source>
        <dbReference type="HAMAP-Rule" id="MF_03054"/>
    </source>
</evidence>
<accession>A0A7N8Y818</accession>
<dbReference type="Ensembl" id="ENSMAMT00000038800.1">
    <property type="protein sequence ID" value="ENSMAMP00000061696.1"/>
    <property type="gene ID" value="ENSMAMG00000009262.2"/>
</dbReference>
<dbReference type="GO" id="GO:0016783">
    <property type="term" value="F:sulfurtransferase activity"/>
    <property type="evidence" value="ECO:0007669"/>
    <property type="project" value="TreeGrafter"/>
</dbReference>
<evidence type="ECO:0000313" key="4">
    <source>
        <dbReference type="Ensembl" id="ENSMAMP00000061696.1"/>
    </source>
</evidence>
<proteinExistence type="inferred from homology"/>
<comment type="subcellular location">
    <subcellularLocation>
        <location evidence="3">Cytoplasm</location>
    </subcellularLocation>
</comment>